<keyword evidence="3" id="KW-0378">Hydrolase</keyword>
<evidence type="ECO:0000259" key="2">
    <source>
        <dbReference type="Pfam" id="PF12008"/>
    </source>
</evidence>
<keyword evidence="4" id="KW-1185">Reference proteome</keyword>
<feature type="compositionally biased region" description="Basic and acidic residues" evidence="1">
    <location>
        <begin position="169"/>
        <end position="178"/>
    </location>
</feature>
<evidence type="ECO:0000313" key="4">
    <source>
        <dbReference type="Proteomes" id="UP000182149"/>
    </source>
</evidence>
<dbReference type="Pfam" id="PF12008">
    <property type="entry name" value="EcoR124_C"/>
    <property type="match status" value="1"/>
</dbReference>
<name>A0A1L8QXC6_9ENTE</name>
<organism evidence="3 4">
    <name type="scientific">Enterococcus aquimarinus</name>
    <dbReference type="NCBI Taxonomy" id="328396"/>
    <lineage>
        <taxon>Bacteria</taxon>
        <taxon>Bacillati</taxon>
        <taxon>Bacillota</taxon>
        <taxon>Bacilli</taxon>
        <taxon>Lactobacillales</taxon>
        <taxon>Enterococcaceae</taxon>
        <taxon>Enterococcus</taxon>
    </lineage>
</organism>
<dbReference type="STRING" id="328396.RU93_GL000065"/>
<keyword evidence="3" id="KW-0347">Helicase</keyword>
<dbReference type="AlphaFoldDB" id="A0A1L8QXC6"/>
<gene>
    <name evidence="3" type="ORF">RU93_GL000065</name>
</gene>
<evidence type="ECO:0000256" key="1">
    <source>
        <dbReference type="SAM" id="MobiDB-lite"/>
    </source>
</evidence>
<dbReference type="GO" id="GO:0004386">
    <property type="term" value="F:helicase activity"/>
    <property type="evidence" value="ECO:0007669"/>
    <property type="project" value="UniProtKB-KW"/>
</dbReference>
<proteinExistence type="predicted"/>
<feature type="region of interest" description="Disordered" evidence="1">
    <location>
        <begin position="169"/>
        <end position="188"/>
    </location>
</feature>
<sequence>MIGDVFAFDKKEIEHYHGKYKNALIAIRPDPYPGPGPDFDINIAYELESIKTEKINYEYILMLIQAFIPSGDDEYELIARENEKAATEVNRYIENLSKDNLILATLMKSLWDDIHLNPEKYRDQNVSMLMEQLSDEAEREKVASFSNQWFVEEETLAYVVANYNLQKDKQSGESELKNTSDYQNYRENTEQPVSKLRYWKEVRNNLDEMMKENILPLRER</sequence>
<feature type="compositionally biased region" description="Polar residues" evidence="1">
    <location>
        <begin position="179"/>
        <end position="188"/>
    </location>
</feature>
<keyword evidence="3" id="KW-0547">Nucleotide-binding</keyword>
<dbReference type="Proteomes" id="UP000182149">
    <property type="component" value="Unassembled WGS sequence"/>
</dbReference>
<dbReference type="EMBL" id="JXKD01000001">
    <property type="protein sequence ID" value="OJG12135.1"/>
    <property type="molecule type" value="Genomic_DNA"/>
</dbReference>
<dbReference type="InterPro" id="IPR022625">
    <property type="entry name" value="TypeI_RM_Rsu_C"/>
</dbReference>
<comment type="caution">
    <text evidence="3">The sequence shown here is derived from an EMBL/GenBank/DDBJ whole genome shotgun (WGS) entry which is preliminary data.</text>
</comment>
<accession>A0A1L8QXC6</accession>
<evidence type="ECO:0000313" key="3">
    <source>
        <dbReference type="EMBL" id="OJG12135.1"/>
    </source>
</evidence>
<keyword evidence="3" id="KW-0067">ATP-binding</keyword>
<protein>
    <submittedName>
        <fullName evidence="3">Type I site-specific restriction-modification system, R (Restriction) subunit related helicase</fullName>
    </submittedName>
</protein>
<reference evidence="3 4" key="1">
    <citation type="submission" date="2014-12" db="EMBL/GenBank/DDBJ databases">
        <title>Draft genome sequences of 29 type strains of Enterococci.</title>
        <authorList>
            <person name="Zhong Z."/>
            <person name="Sun Z."/>
            <person name="Liu W."/>
            <person name="Zhang W."/>
            <person name="Zhang H."/>
        </authorList>
    </citation>
    <scope>NUCLEOTIDE SEQUENCE [LARGE SCALE GENOMIC DNA]</scope>
    <source>
        <strain evidence="3 4">DSM 17690</strain>
    </source>
</reference>
<feature type="domain" description="Type I restriction enzyme R protein C-terminal" evidence="2">
    <location>
        <begin position="8"/>
        <end position="205"/>
    </location>
</feature>